<evidence type="ECO:0000313" key="3">
    <source>
        <dbReference type="Proteomes" id="UP000323597"/>
    </source>
</evidence>
<dbReference type="Proteomes" id="UP000323597">
    <property type="component" value="Chromosome D05"/>
</dbReference>
<evidence type="ECO:0000256" key="1">
    <source>
        <dbReference type="SAM" id="Phobius"/>
    </source>
</evidence>
<sequence>MATTITTECTITNDAGHNLVLSSSNYETAAETIKNAETTTFTLTLPAIYLNAAPVYEVGSSLRWIIFWTTDNQVSTKMFKINDPPDWKKVANNLISHHKSEDRIISGDFQYTAWASNESQPNSNGQVLTANIYATAHKPRPMLPMVIRMGTIFIFFYILIILQSKYDEIYK</sequence>
<accession>A0A5D2V5S8</accession>
<keyword evidence="1" id="KW-1133">Transmembrane helix</keyword>
<keyword evidence="1" id="KW-0812">Transmembrane</keyword>
<gene>
    <name evidence="2" type="ORF">E1A91_D05G378600v1</name>
</gene>
<evidence type="ECO:0000313" key="2">
    <source>
        <dbReference type="EMBL" id="TYI84633.1"/>
    </source>
</evidence>
<protein>
    <submittedName>
        <fullName evidence="2">Uncharacterized protein</fullName>
    </submittedName>
</protein>
<name>A0A5D2V5S8_GOSMU</name>
<organism evidence="2 3">
    <name type="scientific">Gossypium mustelinum</name>
    <name type="common">Cotton</name>
    <name type="synonym">Gossypium caicoense</name>
    <dbReference type="NCBI Taxonomy" id="34275"/>
    <lineage>
        <taxon>Eukaryota</taxon>
        <taxon>Viridiplantae</taxon>
        <taxon>Streptophyta</taxon>
        <taxon>Embryophyta</taxon>
        <taxon>Tracheophyta</taxon>
        <taxon>Spermatophyta</taxon>
        <taxon>Magnoliopsida</taxon>
        <taxon>eudicotyledons</taxon>
        <taxon>Gunneridae</taxon>
        <taxon>Pentapetalae</taxon>
        <taxon>rosids</taxon>
        <taxon>malvids</taxon>
        <taxon>Malvales</taxon>
        <taxon>Malvaceae</taxon>
        <taxon>Malvoideae</taxon>
        <taxon>Gossypium</taxon>
    </lineage>
</organism>
<reference evidence="2 3" key="1">
    <citation type="submission" date="2019-07" db="EMBL/GenBank/DDBJ databases">
        <title>WGS assembly of Gossypium mustelinum.</title>
        <authorList>
            <person name="Chen Z.J."/>
            <person name="Sreedasyam A."/>
            <person name="Ando A."/>
            <person name="Song Q."/>
            <person name="De L."/>
            <person name="Hulse-Kemp A."/>
            <person name="Ding M."/>
            <person name="Ye W."/>
            <person name="Kirkbride R."/>
            <person name="Jenkins J."/>
            <person name="Plott C."/>
            <person name="Lovell J."/>
            <person name="Lin Y.-M."/>
            <person name="Vaughn R."/>
            <person name="Liu B."/>
            <person name="Li W."/>
            <person name="Simpson S."/>
            <person name="Scheffler B."/>
            <person name="Saski C."/>
            <person name="Grover C."/>
            <person name="Hu G."/>
            <person name="Conover J."/>
            <person name="Carlson J."/>
            <person name="Shu S."/>
            <person name="Boston L."/>
            <person name="Williams M."/>
            <person name="Peterson D."/>
            <person name="Mcgee K."/>
            <person name="Jones D."/>
            <person name="Wendel J."/>
            <person name="Stelly D."/>
            <person name="Grimwood J."/>
            <person name="Schmutz J."/>
        </authorList>
    </citation>
    <scope>NUCLEOTIDE SEQUENCE [LARGE SCALE GENOMIC DNA]</scope>
    <source>
        <strain evidence="2">1408120.09</strain>
    </source>
</reference>
<keyword evidence="1" id="KW-0472">Membrane</keyword>
<dbReference type="EMBL" id="CM017653">
    <property type="protein sequence ID" value="TYI84633.1"/>
    <property type="molecule type" value="Genomic_DNA"/>
</dbReference>
<proteinExistence type="predicted"/>
<dbReference type="AlphaFoldDB" id="A0A5D2V5S8"/>
<keyword evidence="3" id="KW-1185">Reference proteome</keyword>
<feature type="transmembrane region" description="Helical" evidence="1">
    <location>
        <begin position="142"/>
        <end position="162"/>
    </location>
</feature>